<comment type="caution">
    <text evidence="1">The sequence shown here is derived from an EMBL/GenBank/DDBJ whole genome shotgun (WGS) entry which is preliminary data.</text>
</comment>
<gene>
    <name evidence="1" type="ORF">GHK53_08050</name>
</gene>
<dbReference type="Proteomes" id="UP000429484">
    <property type="component" value="Unassembled WGS sequence"/>
</dbReference>
<accession>A0AAW9TP13</accession>
<sequence length="143" mass="16254">MRKKEKPPLIQAIMTPRGLRAHTQDDAEKLASIPEGQIFEIVPVTKRSDRQLRTYWKALGLVVKVTQKWSSAENLHRDIKMTLGYREQVVNMRTGEITLVPDSIALDKMEHAEFCEFMNQAMALIADTVGFDPLAFLAEERAA</sequence>
<dbReference type="AlphaFoldDB" id="A0AAW9TP13"/>
<evidence type="ECO:0008006" key="3">
    <source>
        <dbReference type="Google" id="ProtNLM"/>
    </source>
</evidence>
<dbReference type="RefSeq" id="WP_127618102.1">
    <property type="nucleotide sequence ID" value="NZ_JADZOJ010000001.1"/>
</dbReference>
<name>A0AAW9TP13_RHIML</name>
<dbReference type="EMBL" id="WISR01000082">
    <property type="protein sequence ID" value="MQW32760.1"/>
    <property type="molecule type" value="Genomic_DNA"/>
</dbReference>
<organism evidence="1 2">
    <name type="scientific">Rhizobium meliloti</name>
    <name type="common">Ensifer meliloti</name>
    <name type="synonym">Sinorhizobium meliloti</name>
    <dbReference type="NCBI Taxonomy" id="382"/>
    <lineage>
        <taxon>Bacteria</taxon>
        <taxon>Pseudomonadati</taxon>
        <taxon>Pseudomonadota</taxon>
        <taxon>Alphaproteobacteria</taxon>
        <taxon>Hyphomicrobiales</taxon>
        <taxon>Rhizobiaceae</taxon>
        <taxon>Sinorhizobium/Ensifer group</taxon>
        <taxon>Sinorhizobium</taxon>
    </lineage>
</organism>
<evidence type="ECO:0000313" key="2">
    <source>
        <dbReference type="Proteomes" id="UP000429484"/>
    </source>
</evidence>
<evidence type="ECO:0000313" key="1">
    <source>
        <dbReference type="EMBL" id="MQW32760.1"/>
    </source>
</evidence>
<proteinExistence type="predicted"/>
<reference evidence="1 2" key="1">
    <citation type="journal article" date="2013" name="Genome Biol.">
        <title>Comparative genomics of the core and accessory genomes of 48 Sinorhizobium strains comprising five genospecies.</title>
        <authorList>
            <person name="Sugawara M."/>
            <person name="Epstein B."/>
            <person name="Badgley B.D."/>
            <person name="Unno T."/>
            <person name="Xu L."/>
            <person name="Reese J."/>
            <person name="Gyaneshwar P."/>
            <person name="Denny R."/>
            <person name="Mudge J."/>
            <person name="Bharti A.K."/>
            <person name="Farmer A.D."/>
            <person name="May G.D."/>
            <person name="Woodward J.E."/>
            <person name="Medigue C."/>
            <person name="Vallenet D."/>
            <person name="Lajus A."/>
            <person name="Rouy Z."/>
            <person name="Martinez-Vaz B."/>
            <person name="Tiffin P."/>
            <person name="Young N.D."/>
            <person name="Sadowsky M.J."/>
        </authorList>
    </citation>
    <scope>NUCLEOTIDE SEQUENCE [LARGE SCALE GENOMIC DNA]</scope>
    <source>
        <strain evidence="1 2">N6B1</strain>
    </source>
</reference>
<protein>
    <recommendedName>
        <fullName evidence="3">NinB protein</fullName>
    </recommendedName>
</protein>